<accession>A0A8X6LB76</accession>
<dbReference type="PANTHER" id="PTHR46060:SF2">
    <property type="entry name" value="HISTONE-LYSINE N-METHYLTRANSFERASE SETMAR"/>
    <property type="match status" value="1"/>
</dbReference>
<reference evidence="1" key="1">
    <citation type="submission" date="2020-07" db="EMBL/GenBank/DDBJ databases">
        <title>Multicomponent nature underlies the extraordinary mechanical properties of spider dragline silk.</title>
        <authorList>
            <person name="Kono N."/>
            <person name="Nakamura H."/>
            <person name="Mori M."/>
            <person name="Yoshida Y."/>
            <person name="Ohtoshi R."/>
            <person name="Malay A.D."/>
            <person name="Moran D.A.P."/>
            <person name="Tomita M."/>
            <person name="Numata K."/>
            <person name="Arakawa K."/>
        </authorList>
    </citation>
    <scope>NUCLEOTIDE SEQUENCE</scope>
</reference>
<dbReference type="InterPro" id="IPR052709">
    <property type="entry name" value="Transposase-MT_Hybrid"/>
</dbReference>
<evidence type="ECO:0000313" key="2">
    <source>
        <dbReference type="Proteomes" id="UP000887116"/>
    </source>
</evidence>
<protein>
    <submittedName>
        <fullName evidence="1">Uncharacterized protein</fullName>
    </submittedName>
</protein>
<dbReference type="Proteomes" id="UP000887116">
    <property type="component" value="Unassembled WGS sequence"/>
</dbReference>
<dbReference type="EMBL" id="BMAO01035227">
    <property type="protein sequence ID" value="GFR02172.1"/>
    <property type="molecule type" value="Genomic_DNA"/>
</dbReference>
<organism evidence="1 2">
    <name type="scientific">Trichonephila clavata</name>
    <name type="common">Joro spider</name>
    <name type="synonym">Nephila clavata</name>
    <dbReference type="NCBI Taxonomy" id="2740835"/>
    <lineage>
        <taxon>Eukaryota</taxon>
        <taxon>Metazoa</taxon>
        <taxon>Ecdysozoa</taxon>
        <taxon>Arthropoda</taxon>
        <taxon>Chelicerata</taxon>
        <taxon>Arachnida</taxon>
        <taxon>Araneae</taxon>
        <taxon>Araneomorphae</taxon>
        <taxon>Entelegynae</taxon>
        <taxon>Araneoidea</taxon>
        <taxon>Nephilidae</taxon>
        <taxon>Trichonephila</taxon>
    </lineage>
</organism>
<dbReference type="GO" id="GO:0000729">
    <property type="term" value="P:DNA double-strand break processing"/>
    <property type="evidence" value="ECO:0007669"/>
    <property type="project" value="TreeGrafter"/>
</dbReference>
<sequence length="113" mass="13488">MVKIFESKPFLVLIEKYEYEEQSKSKKLWVPIFLTAEHKGKRFTSSLDFLIRSEKEGDGMLKRIVTGDETWVFHITLESKQQSMEWQHTSPSVKVKSKQMLSRRKIMAKMFWN</sequence>
<dbReference type="Gene3D" id="3.30.420.10">
    <property type="entry name" value="Ribonuclease H-like superfamily/Ribonuclease H"/>
    <property type="match status" value="1"/>
</dbReference>
<dbReference type="OrthoDB" id="6430633at2759"/>
<dbReference type="GO" id="GO:0000014">
    <property type="term" value="F:single-stranded DNA endodeoxyribonuclease activity"/>
    <property type="evidence" value="ECO:0007669"/>
    <property type="project" value="TreeGrafter"/>
</dbReference>
<evidence type="ECO:0000313" key="1">
    <source>
        <dbReference type="EMBL" id="GFR02172.1"/>
    </source>
</evidence>
<dbReference type="PANTHER" id="PTHR46060">
    <property type="entry name" value="MARINER MOS1 TRANSPOSASE-LIKE PROTEIN"/>
    <property type="match status" value="1"/>
</dbReference>
<dbReference type="GO" id="GO:0015074">
    <property type="term" value="P:DNA integration"/>
    <property type="evidence" value="ECO:0007669"/>
    <property type="project" value="TreeGrafter"/>
</dbReference>
<dbReference type="AlphaFoldDB" id="A0A8X6LB76"/>
<gene>
    <name evidence="1" type="primary">AVEN_129704_1</name>
    <name evidence="1" type="ORF">TNCT_444581</name>
</gene>
<dbReference type="GO" id="GO:0003697">
    <property type="term" value="F:single-stranded DNA binding"/>
    <property type="evidence" value="ECO:0007669"/>
    <property type="project" value="TreeGrafter"/>
</dbReference>
<dbReference type="GO" id="GO:0006303">
    <property type="term" value="P:double-strand break repair via nonhomologous end joining"/>
    <property type="evidence" value="ECO:0007669"/>
    <property type="project" value="TreeGrafter"/>
</dbReference>
<dbReference type="GO" id="GO:0046975">
    <property type="term" value="F:histone H3K36 methyltransferase activity"/>
    <property type="evidence" value="ECO:0007669"/>
    <property type="project" value="TreeGrafter"/>
</dbReference>
<dbReference type="GO" id="GO:0044547">
    <property type="term" value="F:DNA topoisomerase binding"/>
    <property type="evidence" value="ECO:0007669"/>
    <property type="project" value="TreeGrafter"/>
</dbReference>
<dbReference type="GO" id="GO:0031297">
    <property type="term" value="P:replication fork processing"/>
    <property type="evidence" value="ECO:0007669"/>
    <property type="project" value="TreeGrafter"/>
</dbReference>
<dbReference type="GO" id="GO:0005634">
    <property type="term" value="C:nucleus"/>
    <property type="evidence" value="ECO:0007669"/>
    <property type="project" value="TreeGrafter"/>
</dbReference>
<comment type="caution">
    <text evidence="1">The sequence shown here is derived from an EMBL/GenBank/DDBJ whole genome shotgun (WGS) entry which is preliminary data.</text>
</comment>
<dbReference type="GO" id="GO:0044774">
    <property type="term" value="P:mitotic DNA integrity checkpoint signaling"/>
    <property type="evidence" value="ECO:0007669"/>
    <property type="project" value="TreeGrafter"/>
</dbReference>
<dbReference type="GO" id="GO:0003690">
    <property type="term" value="F:double-stranded DNA binding"/>
    <property type="evidence" value="ECO:0007669"/>
    <property type="project" value="TreeGrafter"/>
</dbReference>
<proteinExistence type="predicted"/>
<dbReference type="GO" id="GO:0000793">
    <property type="term" value="C:condensed chromosome"/>
    <property type="evidence" value="ECO:0007669"/>
    <property type="project" value="TreeGrafter"/>
</dbReference>
<name>A0A8X6LB76_TRICU</name>
<dbReference type="GO" id="GO:0035861">
    <property type="term" value="C:site of double-strand break"/>
    <property type="evidence" value="ECO:0007669"/>
    <property type="project" value="TreeGrafter"/>
</dbReference>
<dbReference type="InterPro" id="IPR036397">
    <property type="entry name" value="RNaseH_sf"/>
</dbReference>
<keyword evidence="2" id="KW-1185">Reference proteome</keyword>
<dbReference type="GO" id="GO:0042800">
    <property type="term" value="F:histone H3K4 methyltransferase activity"/>
    <property type="evidence" value="ECO:0007669"/>
    <property type="project" value="TreeGrafter"/>
</dbReference>